<dbReference type="Gene3D" id="2.10.260.10">
    <property type="match status" value="1"/>
</dbReference>
<evidence type="ECO:0000313" key="3">
    <source>
        <dbReference type="Proteomes" id="UP000299794"/>
    </source>
</evidence>
<proteinExistence type="predicted"/>
<evidence type="ECO:0000259" key="1">
    <source>
        <dbReference type="SMART" id="SM00966"/>
    </source>
</evidence>
<gene>
    <name evidence="2" type="ORF">PA905_44350</name>
</gene>
<dbReference type="GO" id="GO:0003677">
    <property type="term" value="F:DNA binding"/>
    <property type="evidence" value="ECO:0007669"/>
    <property type="project" value="InterPro"/>
</dbReference>
<organism evidence="2 3">
    <name type="scientific">Planktothrix agardhii CCAP 1459/11A</name>
    <dbReference type="NCBI Taxonomy" id="282420"/>
    <lineage>
        <taxon>Bacteria</taxon>
        <taxon>Bacillati</taxon>
        <taxon>Cyanobacteriota</taxon>
        <taxon>Cyanophyceae</taxon>
        <taxon>Oscillatoriophycideae</taxon>
        <taxon>Oscillatoriales</taxon>
        <taxon>Microcoleaceae</taxon>
        <taxon>Planktothrix</taxon>
    </lineage>
</organism>
<dbReference type="RefSeq" id="WP_026788150.1">
    <property type="nucleotide sequence ID" value="NZ_BJCD01000072.1"/>
</dbReference>
<evidence type="ECO:0000313" key="2">
    <source>
        <dbReference type="EMBL" id="GDZ96004.1"/>
    </source>
</evidence>
<dbReference type="AlphaFoldDB" id="A0A4P5ZLI1"/>
<dbReference type="InterPro" id="IPR037914">
    <property type="entry name" value="SpoVT-AbrB_sf"/>
</dbReference>
<dbReference type="InterPro" id="IPR007159">
    <property type="entry name" value="SpoVT-AbrB_dom"/>
</dbReference>
<accession>A0A4P5ZLI1</accession>
<dbReference type="Pfam" id="PF04014">
    <property type="entry name" value="MazE_antitoxin"/>
    <property type="match status" value="1"/>
</dbReference>
<comment type="caution">
    <text evidence="2">The sequence shown here is derived from an EMBL/GenBank/DDBJ whole genome shotgun (WGS) entry which is preliminary data.</text>
</comment>
<sequence length="69" mass="7847">MLEVTLSQHYQISIPQEIRDLLNLQVGQKFSVVLKNDSITLVPKSSIQSFRGILKGANTHNVRDRSERV</sequence>
<dbReference type="SUPFAM" id="SSF89447">
    <property type="entry name" value="AbrB/MazE/MraZ-like"/>
    <property type="match status" value="1"/>
</dbReference>
<dbReference type="Proteomes" id="UP000299794">
    <property type="component" value="Unassembled WGS sequence"/>
</dbReference>
<dbReference type="SMART" id="SM00966">
    <property type="entry name" value="SpoVT_AbrB"/>
    <property type="match status" value="1"/>
</dbReference>
<protein>
    <submittedName>
        <fullName evidence="2">AbrB family transcriptional regulator</fullName>
    </submittedName>
</protein>
<reference evidence="3" key="1">
    <citation type="submission" date="2019-02" db="EMBL/GenBank/DDBJ databases">
        <title>Draft genome sequence of Planktothrix agardhii NIES-905.</title>
        <authorList>
            <person name="Yamaguchi H."/>
            <person name="Suzuki S."/>
            <person name="Kawachi M."/>
        </authorList>
    </citation>
    <scope>NUCLEOTIDE SEQUENCE [LARGE SCALE GENOMIC DNA]</scope>
    <source>
        <strain evidence="3">CCAP 1459/11A</strain>
    </source>
</reference>
<dbReference type="EMBL" id="BJCD01000072">
    <property type="protein sequence ID" value="GDZ96004.1"/>
    <property type="molecule type" value="Genomic_DNA"/>
</dbReference>
<feature type="domain" description="SpoVT-AbrB" evidence="1">
    <location>
        <begin position="4"/>
        <end position="49"/>
    </location>
</feature>
<name>A0A4P5ZLI1_PLAAG</name>
<dbReference type="NCBIfam" id="TIGR01439">
    <property type="entry name" value="lp_hng_hel_AbrB"/>
    <property type="match status" value="1"/>
</dbReference>